<sequence>MEVWSWENPSLFDLLKDPHNGSKSWVRFPMKLLLRSVFPLGRFTFYVLVTYYTW</sequence>
<evidence type="ECO:0000313" key="1">
    <source>
        <dbReference type="EMBL" id="CAI9533639.1"/>
    </source>
</evidence>
<protein>
    <submittedName>
        <fullName evidence="1">Uncharacterized protein</fullName>
    </submittedName>
</protein>
<comment type="caution">
    <text evidence="1">The sequence shown here is derived from an EMBL/GenBank/DDBJ whole genome shotgun (WGS) entry which is preliminary data.</text>
</comment>
<gene>
    <name evidence="1" type="ORF">SPARVUS_LOCUS474179</name>
</gene>
<organism evidence="1 2">
    <name type="scientific">Staurois parvus</name>
    <dbReference type="NCBI Taxonomy" id="386267"/>
    <lineage>
        <taxon>Eukaryota</taxon>
        <taxon>Metazoa</taxon>
        <taxon>Chordata</taxon>
        <taxon>Craniata</taxon>
        <taxon>Vertebrata</taxon>
        <taxon>Euteleostomi</taxon>
        <taxon>Amphibia</taxon>
        <taxon>Batrachia</taxon>
        <taxon>Anura</taxon>
        <taxon>Neobatrachia</taxon>
        <taxon>Ranoidea</taxon>
        <taxon>Ranidae</taxon>
        <taxon>Staurois</taxon>
    </lineage>
</organism>
<reference evidence="1" key="1">
    <citation type="submission" date="2023-05" db="EMBL/GenBank/DDBJ databases">
        <authorList>
            <person name="Stuckert A."/>
        </authorList>
    </citation>
    <scope>NUCLEOTIDE SEQUENCE</scope>
</reference>
<name>A0ABN9ADV9_9NEOB</name>
<dbReference type="EMBL" id="CATNWA010000146">
    <property type="protein sequence ID" value="CAI9533639.1"/>
    <property type="molecule type" value="Genomic_DNA"/>
</dbReference>
<keyword evidence="2" id="KW-1185">Reference proteome</keyword>
<accession>A0ABN9ADV9</accession>
<evidence type="ECO:0000313" key="2">
    <source>
        <dbReference type="Proteomes" id="UP001162483"/>
    </source>
</evidence>
<dbReference type="Proteomes" id="UP001162483">
    <property type="component" value="Unassembled WGS sequence"/>
</dbReference>
<feature type="non-terminal residue" evidence="1">
    <location>
        <position position="54"/>
    </location>
</feature>
<proteinExistence type="predicted"/>